<dbReference type="EMBL" id="RSED01000033">
    <property type="protein sequence ID" value="RRS00047.1"/>
    <property type="molecule type" value="Genomic_DNA"/>
</dbReference>
<evidence type="ECO:0000256" key="1">
    <source>
        <dbReference type="SAM" id="MobiDB-lite"/>
    </source>
</evidence>
<evidence type="ECO:0000259" key="2">
    <source>
        <dbReference type="Pfam" id="PF18932"/>
    </source>
</evidence>
<keyword evidence="4" id="KW-1185">Reference proteome</keyword>
<name>A0A426UZJ1_9BURK</name>
<protein>
    <recommendedName>
        <fullName evidence="2">DUF5681 domain-containing protein</fullName>
    </recommendedName>
</protein>
<dbReference type="RefSeq" id="WP_125245515.1">
    <property type="nucleotide sequence ID" value="NZ_RSED01000033.1"/>
</dbReference>
<dbReference type="Pfam" id="PF18932">
    <property type="entry name" value="DUF5681"/>
    <property type="match status" value="1"/>
</dbReference>
<feature type="domain" description="DUF5681" evidence="2">
    <location>
        <begin position="7"/>
        <end position="65"/>
    </location>
</feature>
<comment type="caution">
    <text evidence="3">The sequence shown here is derived from an EMBL/GenBank/DDBJ whole genome shotgun (WGS) entry which is preliminary data.</text>
</comment>
<organism evidence="3 4">
    <name type="scientific">Aquabacterium soli</name>
    <dbReference type="NCBI Taxonomy" id="2493092"/>
    <lineage>
        <taxon>Bacteria</taxon>
        <taxon>Pseudomonadati</taxon>
        <taxon>Pseudomonadota</taxon>
        <taxon>Betaproteobacteria</taxon>
        <taxon>Burkholderiales</taxon>
        <taxon>Aquabacterium</taxon>
    </lineage>
</organism>
<proteinExistence type="predicted"/>
<gene>
    <name evidence="3" type="ORF">EIP75_22865</name>
</gene>
<evidence type="ECO:0000313" key="4">
    <source>
        <dbReference type="Proteomes" id="UP000269265"/>
    </source>
</evidence>
<dbReference type="OrthoDB" id="9135114at2"/>
<dbReference type="AlphaFoldDB" id="A0A426UZJ1"/>
<feature type="region of interest" description="Disordered" evidence="1">
    <location>
        <begin position="1"/>
        <end position="27"/>
    </location>
</feature>
<reference evidence="3 4" key="1">
    <citation type="submission" date="2018-12" db="EMBL/GenBank/DDBJ databases">
        <title>The whole draft genome of Aquabacterium sp. SJQ9.</title>
        <authorList>
            <person name="Sun L."/>
            <person name="Gao X."/>
            <person name="Chen W."/>
            <person name="Huang K."/>
        </authorList>
    </citation>
    <scope>NUCLEOTIDE SEQUENCE [LARGE SCALE GENOMIC DNA]</scope>
    <source>
        <strain evidence="3 4">SJQ9</strain>
    </source>
</reference>
<sequence>MSQEGGGRFKPGRSGNPKGRPAGSGEVARVRAAMSANLPRIIEALEARALEGDTGAARLLLERTVAPLKAVEFSQAVAMPGDGLAEKGRAVIEAMSAGQLSTEQGGGMLDALAKLAKLIEADEMERRLAALEAKQ</sequence>
<accession>A0A426UZJ1</accession>
<evidence type="ECO:0000313" key="3">
    <source>
        <dbReference type="EMBL" id="RRS00047.1"/>
    </source>
</evidence>
<dbReference type="Proteomes" id="UP000269265">
    <property type="component" value="Unassembled WGS sequence"/>
</dbReference>
<dbReference type="InterPro" id="IPR043736">
    <property type="entry name" value="DUF5681"/>
</dbReference>